<dbReference type="EMBL" id="BOMG01000006">
    <property type="protein sequence ID" value="GID51927.1"/>
    <property type="molecule type" value="Genomic_DNA"/>
</dbReference>
<accession>A0ABQ3X087</accession>
<reference evidence="2 3" key="1">
    <citation type="submission" date="2021-01" db="EMBL/GenBank/DDBJ databases">
        <title>Whole genome shotgun sequence of Actinoplanes couchii NBRC 106145.</title>
        <authorList>
            <person name="Komaki H."/>
            <person name="Tamura T."/>
        </authorList>
    </citation>
    <scope>NUCLEOTIDE SEQUENCE [LARGE SCALE GENOMIC DNA]</scope>
    <source>
        <strain evidence="2 3">NBRC 106145</strain>
    </source>
</reference>
<proteinExistence type="predicted"/>
<evidence type="ECO:0000313" key="2">
    <source>
        <dbReference type="EMBL" id="GID51927.1"/>
    </source>
</evidence>
<gene>
    <name evidence="2" type="ORF">Aco03nite_003310</name>
</gene>
<dbReference type="SUPFAM" id="SSF48371">
    <property type="entry name" value="ARM repeat"/>
    <property type="match status" value="1"/>
</dbReference>
<evidence type="ECO:0008006" key="4">
    <source>
        <dbReference type="Google" id="ProtNLM"/>
    </source>
</evidence>
<dbReference type="RefSeq" id="WP_203792750.1">
    <property type="nucleotide sequence ID" value="NZ_BAAAQE010000090.1"/>
</dbReference>
<feature type="region of interest" description="Disordered" evidence="1">
    <location>
        <begin position="392"/>
        <end position="436"/>
    </location>
</feature>
<comment type="caution">
    <text evidence="2">The sequence shown here is derived from an EMBL/GenBank/DDBJ whole genome shotgun (WGS) entry which is preliminary data.</text>
</comment>
<dbReference type="Proteomes" id="UP000612282">
    <property type="component" value="Unassembled WGS sequence"/>
</dbReference>
<name>A0ABQ3X087_9ACTN</name>
<dbReference type="InterPro" id="IPR016024">
    <property type="entry name" value="ARM-type_fold"/>
</dbReference>
<evidence type="ECO:0000313" key="3">
    <source>
        <dbReference type="Proteomes" id="UP000612282"/>
    </source>
</evidence>
<sequence length="436" mass="46833">MVENWESAGTLFGALQRGLGRGAIRVAAGEAGAGPEVFRCLRWDQRWDTQVDDRRVYLARLVRDLGIPVAELFALLREPSEVDTFQNLCGVLSVLGQGGDQEVLAGARRYVADGQRWADMLETIADGWSRESGDDLLPLARARIEADEAAEAGGSGDDGPVIVWDAPPWRDWAVGDDFIAARMPPSPGRGRERPLELIPVAELLAELGGDRRSRWVPALAELNARGPRPELVPMLDRLAGAGSGPGPMRAMLSRAVQLLGAAAVPVARGWAADPGHPFGWRVIDVLAAHGGPEDVPVLLAEWERLAGAQALCGFDDLAAGLARIGGPEVARIVPWLHELWTTPHSYERAAYLRALLVLDPAGCGELLVEGLWDCEAEVRRIAAEHVADAEPGVRERLESLRDDPVEEDEVRAAAGERFPAPGRSAGSGPEGRPGAR</sequence>
<evidence type="ECO:0000256" key="1">
    <source>
        <dbReference type="SAM" id="MobiDB-lite"/>
    </source>
</evidence>
<protein>
    <recommendedName>
        <fullName evidence="4">HEAT repeat domain-containing protein</fullName>
    </recommendedName>
</protein>
<feature type="compositionally biased region" description="Basic and acidic residues" evidence="1">
    <location>
        <begin position="392"/>
        <end position="403"/>
    </location>
</feature>
<keyword evidence="3" id="KW-1185">Reference proteome</keyword>
<organism evidence="2 3">
    <name type="scientific">Actinoplanes couchii</name>
    <dbReference type="NCBI Taxonomy" id="403638"/>
    <lineage>
        <taxon>Bacteria</taxon>
        <taxon>Bacillati</taxon>
        <taxon>Actinomycetota</taxon>
        <taxon>Actinomycetes</taxon>
        <taxon>Micromonosporales</taxon>
        <taxon>Micromonosporaceae</taxon>
        <taxon>Actinoplanes</taxon>
    </lineage>
</organism>